<comment type="caution">
    <text evidence="1">The sequence shown here is derived from an EMBL/GenBank/DDBJ whole genome shotgun (WGS) entry which is preliminary data.</text>
</comment>
<name>A0AAI9ZP53_9PEZI</name>
<dbReference type="EMBL" id="JAHMHQ010000015">
    <property type="protein sequence ID" value="KAK1634217.1"/>
    <property type="molecule type" value="Genomic_DNA"/>
</dbReference>
<dbReference type="GeneID" id="85475639"/>
<organism evidence="1 2">
    <name type="scientific">Colletotrichum phormii</name>
    <dbReference type="NCBI Taxonomy" id="359342"/>
    <lineage>
        <taxon>Eukaryota</taxon>
        <taxon>Fungi</taxon>
        <taxon>Dikarya</taxon>
        <taxon>Ascomycota</taxon>
        <taxon>Pezizomycotina</taxon>
        <taxon>Sordariomycetes</taxon>
        <taxon>Hypocreomycetidae</taxon>
        <taxon>Glomerellales</taxon>
        <taxon>Glomerellaceae</taxon>
        <taxon>Colletotrichum</taxon>
        <taxon>Colletotrichum acutatum species complex</taxon>
    </lineage>
</organism>
<gene>
    <name evidence="1" type="ORF">BDP81DRAFT_432382</name>
</gene>
<reference evidence="1" key="1">
    <citation type="submission" date="2021-06" db="EMBL/GenBank/DDBJ databases">
        <title>Comparative genomics, transcriptomics and evolutionary studies reveal genomic signatures of adaptation to plant cell wall in hemibiotrophic fungi.</title>
        <authorList>
            <consortium name="DOE Joint Genome Institute"/>
            <person name="Baroncelli R."/>
            <person name="Diaz J.F."/>
            <person name="Benocci T."/>
            <person name="Peng M."/>
            <person name="Battaglia E."/>
            <person name="Haridas S."/>
            <person name="Andreopoulos W."/>
            <person name="Labutti K."/>
            <person name="Pangilinan J."/>
            <person name="Floch G.L."/>
            <person name="Makela M.R."/>
            <person name="Henrissat B."/>
            <person name="Grigoriev I.V."/>
            <person name="Crouch J.A."/>
            <person name="De Vries R.P."/>
            <person name="Sukno S.A."/>
            <person name="Thon M.R."/>
        </authorList>
    </citation>
    <scope>NUCLEOTIDE SEQUENCE</scope>
    <source>
        <strain evidence="1">CBS 102054</strain>
    </source>
</reference>
<evidence type="ECO:0000313" key="2">
    <source>
        <dbReference type="Proteomes" id="UP001243989"/>
    </source>
</evidence>
<protein>
    <submittedName>
        <fullName evidence="1">Uncharacterized protein</fullName>
    </submittedName>
</protein>
<dbReference type="AlphaFoldDB" id="A0AAI9ZP53"/>
<dbReference type="RefSeq" id="XP_060442824.1">
    <property type="nucleotide sequence ID" value="XM_060590777.1"/>
</dbReference>
<keyword evidence="2" id="KW-1185">Reference proteome</keyword>
<proteinExistence type="predicted"/>
<dbReference type="Proteomes" id="UP001243989">
    <property type="component" value="Unassembled WGS sequence"/>
</dbReference>
<sequence>MGPIFTGLIALPLLWITSQLWNLYTNYRAALTVGLPIIICPYDPENLIYVVASVPLRPLFKRLLPATFFATVELTIVGWEFRDKSAVHDRIGPAFMLVTTGLNQLICADPTMAHAILNGRREFVQPDIVCKVMGFLGSNILTVSSVYFTDFSPSFKPLWMGFDGRTRPSDAALISHHRSSLHRK</sequence>
<accession>A0AAI9ZP53</accession>
<evidence type="ECO:0000313" key="1">
    <source>
        <dbReference type="EMBL" id="KAK1634217.1"/>
    </source>
</evidence>